<dbReference type="EMBL" id="JBHSIZ010000011">
    <property type="protein sequence ID" value="MFC4956917.1"/>
    <property type="molecule type" value="Genomic_DNA"/>
</dbReference>
<sequence length="74" mass="8048">MRTTVGHFTTARGLPRTIADILTAVYPGAACLVLSRDEDDGVQWRQSIRDPGWRRPRAAGVGAPAARQYMVPGL</sequence>
<organism evidence="1 2">
    <name type="scientific">Streptomyces mauvecolor</name>
    <dbReference type="NCBI Taxonomy" id="58345"/>
    <lineage>
        <taxon>Bacteria</taxon>
        <taxon>Bacillati</taxon>
        <taxon>Actinomycetota</taxon>
        <taxon>Actinomycetes</taxon>
        <taxon>Kitasatosporales</taxon>
        <taxon>Streptomycetaceae</taxon>
        <taxon>Streptomyces</taxon>
    </lineage>
</organism>
<dbReference type="RefSeq" id="WP_344380235.1">
    <property type="nucleotide sequence ID" value="NZ_BAAASQ010000038.1"/>
</dbReference>
<comment type="caution">
    <text evidence="1">The sequence shown here is derived from an EMBL/GenBank/DDBJ whole genome shotgun (WGS) entry which is preliminary data.</text>
</comment>
<evidence type="ECO:0000313" key="2">
    <source>
        <dbReference type="Proteomes" id="UP001595834"/>
    </source>
</evidence>
<proteinExistence type="predicted"/>
<evidence type="ECO:0000313" key="1">
    <source>
        <dbReference type="EMBL" id="MFC4956917.1"/>
    </source>
</evidence>
<name>A0ABV9UKE3_9ACTN</name>
<reference evidence="2" key="1">
    <citation type="journal article" date="2019" name="Int. J. Syst. Evol. Microbiol.">
        <title>The Global Catalogue of Microorganisms (GCM) 10K type strain sequencing project: providing services to taxonomists for standard genome sequencing and annotation.</title>
        <authorList>
            <consortium name="The Broad Institute Genomics Platform"/>
            <consortium name="The Broad Institute Genome Sequencing Center for Infectious Disease"/>
            <person name="Wu L."/>
            <person name="Ma J."/>
        </authorList>
    </citation>
    <scope>NUCLEOTIDE SEQUENCE [LARGE SCALE GENOMIC DNA]</scope>
    <source>
        <strain evidence="2">CCM 7224</strain>
    </source>
</reference>
<keyword evidence="2" id="KW-1185">Reference proteome</keyword>
<dbReference type="Proteomes" id="UP001595834">
    <property type="component" value="Unassembled WGS sequence"/>
</dbReference>
<gene>
    <name evidence="1" type="ORF">ACFPFX_11490</name>
</gene>
<accession>A0ABV9UKE3</accession>
<protein>
    <submittedName>
        <fullName evidence="1">Uncharacterized protein</fullName>
    </submittedName>
</protein>